<dbReference type="RefSeq" id="XP_040750908.1">
    <property type="nucleotide sequence ID" value="XM_040896024.1"/>
</dbReference>
<dbReference type="AlphaFoldDB" id="A0A2T5LTA6"/>
<evidence type="ECO:0000313" key="2">
    <source>
        <dbReference type="Proteomes" id="UP000244073"/>
    </source>
</evidence>
<dbReference type="Proteomes" id="UP000244073">
    <property type="component" value="Unassembled WGS sequence"/>
</dbReference>
<dbReference type="GeneID" id="63812906"/>
<name>A0A2T5LTA6_9EURO</name>
<accession>A0A2T5LTA6</accession>
<comment type="caution">
    <text evidence="1">The sequence shown here is derived from an EMBL/GenBank/DDBJ whole genome shotgun (WGS) entry which is preliminary data.</text>
</comment>
<evidence type="ECO:0000313" key="1">
    <source>
        <dbReference type="EMBL" id="PTU19516.1"/>
    </source>
</evidence>
<protein>
    <submittedName>
        <fullName evidence="1">Uncharacterized protein</fullName>
    </submittedName>
</protein>
<proteinExistence type="predicted"/>
<sequence length="282" mass="31400">MLSKIYGCDSSSYQTLCAYLQATEEAREKYEKVPAEEELDPATINAGFEASDQAIDEAKRIITNQKNIDSLLQEFADAIPDAHQEKLQKEMTVIVDRVYSKALVDQSAAEAQKKKKKKKKSSNPERCTLTQAFHRFSSGMHALQNSLALFIMQHLYLETRVLCFWGLLDATSLPSSEPAPARSANVLGIEQQDYSARLTIDPTESLFRYWSGQHALPGIVMDADGAGRKPFSYDANLMGELKVHINPQAVLSKHSIQQDYTSSHVETDMNALLGPARDITSL</sequence>
<dbReference type="EMBL" id="MSFN02000006">
    <property type="protein sequence ID" value="PTU19516.1"/>
    <property type="molecule type" value="Genomic_DNA"/>
</dbReference>
<organism evidence="1 2">
    <name type="scientific">Aspergillus ochraceoroseus IBT 24754</name>
    <dbReference type="NCBI Taxonomy" id="1392256"/>
    <lineage>
        <taxon>Eukaryota</taxon>
        <taxon>Fungi</taxon>
        <taxon>Dikarya</taxon>
        <taxon>Ascomycota</taxon>
        <taxon>Pezizomycotina</taxon>
        <taxon>Eurotiomycetes</taxon>
        <taxon>Eurotiomycetidae</taxon>
        <taxon>Eurotiales</taxon>
        <taxon>Aspergillaceae</taxon>
        <taxon>Aspergillus</taxon>
        <taxon>Aspergillus subgen. Nidulantes</taxon>
    </lineage>
</organism>
<gene>
    <name evidence="1" type="ORF">P175DRAFT_0494640</name>
</gene>
<reference evidence="1 2" key="1">
    <citation type="journal article" date="2018" name="Proc. Natl. Acad. Sci. U.S.A.">
        <title>Linking secondary metabolites to gene clusters through genome sequencing of six diverse Aspergillus species.</title>
        <authorList>
            <person name="Kaerboelling I."/>
            <person name="Vesth T.C."/>
            <person name="Frisvad J.C."/>
            <person name="Nybo J.L."/>
            <person name="Theobald S."/>
            <person name="Kuo A."/>
            <person name="Bowyer P."/>
            <person name="Matsuda Y."/>
            <person name="Mondo S."/>
            <person name="Lyhne E.K."/>
            <person name="Kogle M.E."/>
            <person name="Clum A."/>
            <person name="Lipzen A."/>
            <person name="Salamov A."/>
            <person name="Ngan C.Y."/>
            <person name="Daum C."/>
            <person name="Chiniquy J."/>
            <person name="Barry K."/>
            <person name="LaButti K."/>
            <person name="Haridas S."/>
            <person name="Simmons B.A."/>
            <person name="Magnuson J.K."/>
            <person name="Mortensen U.H."/>
            <person name="Larsen T.O."/>
            <person name="Grigoriev I.V."/>
            <person name="Baker S.E."/>
            <person name="Andersen M.R."/>
        </authorList>
    </citation>
    <scope>NUCLEOTIDE SEQUENCE [LARGE SCALE GENOMIC DNA]</scope>
    <source>
        <strain evidence="1 2">IBT 24754</strain>
    </source>
</reference>
<dbReference type="VEuPathDB" id="FungiDB:P175DRAFT_0494640"/>